<dbReference type="PANTHER" id="PTHR11849:SF133">
    <property type="entry name" value="ETS DOMAIN-CONTAINING PROTEIN"/>
    <property type="match status" value="1"/>
</dbReference>
<comment type="subcellular location">
    <subcellularLocation>
        <location evidence="3">Nucleus</location>
    </subcellularLocation>
</comment>
<dbReference type="GO" id="GO:0000981">
    <property type="term" value="F:DNA-binding transcription factor activity, RNA polymerase II-specific"/>
    <property type="evidence" value="ECO:0007669"/>
    <property type="project" value="TreeGrafter"/>
</dbReference>
<evidence type="ECO:0000259" key="5">
    <source>
        <dbReference type="PROSITE" id="PS50061"/>
    </source>
</evidence>
<evidence type="ECO:0000313" key="6">
    <source>
        <dbReference type="EMBL" id="PAV76200.1"/>
    </source>
</evidence>
<feature type="region of interest" description="Disordered" evidence="4">
    <location>
        <begin position="173"/>
        <end position="298"/>
    </location>
</feature>
<dbReference type="PROSITE" id="PS50061">
    <property type="entry name" value="ETS_DOMAIN_3"/>
    <property type="match status" value="1"/>
</dbReference>
<dbReference type="InterPro" id="IPR000418">
    <property type="entry name" value="Ets_dom"/>
</dbReference>
<comment type="similarity">
    <text evidence="1 3">Belongs to the ETS family.</text>
</comment>
<dbReference type="InterPro" id="IPR036390">
    <property type="entry name" value="WH_DNA-bd_sf"/>
</dbReference>
<dbReference type="GO" id="GO:0043565">
    <property type="term" value="F:sequence-specific DNA binding"/>
    <property type="evidence" value="ECO:0007669"/>
    <property type="project" value="InterPro"/>
</dbReference>
<dbReference type="STRING" id="2018661.A0A2A2KQJ9"/>
<sequence length="429" mass="46161">MDQMDVKPKLSLSTCMPSVAGPIAGQNALNGAVDTNITLWQFLLELLIQNQHPHLIQWTNTDGEFKLIDAEAVARLWGARKAKPHMNYDKLSRALRYYYDKNIIKKVIGQKFVYRFVSTPDGNYADPVAYTLNLSRVMTGQNQKVNSGLSEDIKPDLTPLNTQIRCNPTITVSHASTLPTPSPTDSTCSPNSESSSVTGPSLLSPPQSTASPPLMLLSTPSCSTSESITTMSTPATANGNSRKRRNNTPSPNRQVPAKSMNLSSPISADAPRRPRPDPLNLSATTTLPPATSSSPTAISTATNSAAQINFLQQISPMLFPQIYAAAALSASLNPYSPFLMSSPFRSPLTTPKNANSDSSNQGGQQVFQFPPAPNWSSSLVNPFAAIMSPMLPTVNGANGTNFRFPSVNGNNEGLKTPTLKTPLPLYNND</sequence>
<keyword evidence="7" id="KW-1185">Reference proteome</keyword>
<dbReference type="GO" id="GO:0030154">
    <property type="term" value="P:cell differentiation"/>
    <property type="evidence" value="ECO:0007669"/>
    <property type="project" value="TreeGrafter"/>
</dbReference>
<dbReference type="EMBL" id="LIAE01007929">
    <property type="protein sequence ID" value="PAV76200.1"/>
    <property type="molecule type" value="Genomic_DNA"/>
</dbReference>
<feature type="compositionally biased region" description="Polar residues" evidence="4">
    <location>
        <begin position="191"/>
        <end position="211"/>
    </location>
</feature>
<keyword evidence="2 3" id="KW-0238">DNA-binding</keyword>
<feature type="domain" description="ETS" evidence="5">
    <location>
        <begin position="37"/>
        <end position="117"/>
    </location>
</feature>
<gene>
    <name evidence="6" type="ORF">WR25_21343</name>
</gene>
<feature type="region of interest" description="Disordered" evidence="4">
    <location>
        <begin position="408"/>
        <end position="429"/>
    </location>
</feature>
<keyword evidence="3" id="KW-0539">Nucleus</keyword>
<dbReference type="Proteomes" id="UP000218231">
    <property type="component" value="Unassembled WGS sequence"/>
</dbReference>
<name>A0A2A2KQJ9_9BILA</name>
<feature type="compositionally biased region" description="Low complexity" evidence="4">
    <location>
        <begin position="278"/>
        <end position="298"/>
    </location>
</feature>
<feature type="compositionally biased region" description="Low complexity" evidence="4">
    <location>
        <begin position="176"/>
        <end position="190"/>
    </location>
</feature>
<evidence type="ECO:0000256" key="4">
    <source>
        <dbReference type="SAM" id="MobiDB-lite"/>
    </source>
</evidence>
<feature type="region of interest" description="Disordered" evidence="4">
    <location>
        <begin position="348"/>
        <end position="371"/>
    </location>
</feature>
<dbReference type="GO" id="GO:0005634">
    <property type="term" value="C:nucleus"/>
    <property type="evidence" value="ECO:0007669"/>
    <property type="project" value="UniProtKB-SubCell"/>
</dbReference>
<feature type="compositionally biased region" description="Low complexity" evidence="4">
    <location>
        <begin position="414"/>
        <end position="429"/>
    </location>
</feature>
<evidence type="ECO:0000313" key="7">
    <source>
        <dbReference type="Proteomes" id="UP000218231"/>
    </source>
</evidence>
<dbReference type="InterPro" id="IPR046328">
    <property type="entry name" value="ETS_fam"/>
</dbReference>
<dbReference type="Gene3D" id="1.10.10.10">
    <property type="entry name" value="Winged helix-like DNA-binding domain superfamily/Winged helix DNA-binding domain"/>
    <property type="match status" value="1"/>
</dbReference>
<proteinExistence type="inferred from homology"/>
<dbReference type="SUPFAM" id="SSF46785">
    <property type="entry name" value="Winged helix' DNA-binding domain"/>
    <property type="match status" value="1"/>
</dbReference>
<evidence type="ECO:0000256" key="3">
    <source>
        <dbReference type="RuleBase" id="RU004019"/>
    </source>
</evidence>
<evidence type="ECO:0000256" key="2">
    <source>
        <dbReference type="ARBA" id="ARBA00023125"/>
    </source>
</evidence>
<reference evidence="6 7" key="1">
    <citation type="journal article" date="2017" name="Curr. Biol.">
        <title>Genome architecture and evolution of a unichromosomal asexual nematode.</title>
        <authorList>
            <person name="Fradin H."/>
            <person name="Zegar C."/>
            <person name="Gutwein M."/>
            <person name="Lucas J."/>
            <person name="Kovtun M."/>
            <person name="Corcoran D."/>
            <person name="Baugh L.R."/>
            <person name="Kiontke K."/>
            <person name="Gunsalus K."/>
            <person name="Fitch D.H."/>
            <person name="Piano F."/>
        </authorList>
    </citation>
    <scope>NUCLEOTIDE SEQUENCE [LARGE SCALE GENOMIC DNA]</scope>
    <source>
        <strain evidence="6">PF1309</strain>
    </source>
</reference>
<dbReference type="Pfam" id="PF00178">
    <property type="entry name" value="Ets"/>
    <property type="match status" value="1"/>
</dbReference>
<feature type="compositionally biased region" description="Polar residues" evidence="4">
    <location>
        <begin position="348"/>
        <end position="367"/>
    </location>
</feature>
<protein>
    <recommendedName>
        <fullName evidence="5">ETS domain-containing protein</fullName>
    </recommendedName>
</protein>
<dbReference type="PRINTS" id="PR00454">
    <property type="entry name" value="ETSDOMAIN"/>
</dbReference>
<dbReference type="PROSITE" id="PS00345">
    <property type="entry name" value="ETS_DOMAIN_1"/>
    <property type="match status" value="1"/>
</dbReference>
<evidence type="ECO:0000256" key="1">
    <source>
        <dbReference type="ARBA" id="ARBA00005562"/>
    </source>
</evidence>
<dbReference type="AlphaFoldDB" id="A0A2A2KQJ9"/>
<dbReference type="InterPro" id="IPR036388">
    <property type="entry name" value="WH-like_DNA-bd_sf"/>
</dbReference>
<dbReference type="OrthoDB" id="10067219at2759"/>
<accession>A0A2A2KQJ9</accession>
<dbReference type="PANTHER" id="PTHR11849">
    <property type="entry name" value="ETS"/>
    <property type="match status" value="1"/>
</dbReference>
<feature type="compositionally biased region" description="Polar residues" evidence="4">
    <location>
        <begin position="218"/>
        <end position="240"/>
    </location>
</feature>
<dbReference type="SMART" id="SM00413">
    <property type="entry name" value="ETS"/>
    <property type="match status" value="1"/>
</dbReference>
<comment type="caution">
    <text evidence="6">The sequence shown here is derived from an EMBL/GenBank/DDBJ whole genome shotgun (WGS) entry which is preliminary data.</text>
</comment>
<dbReference type="PROSITE" id="PS00346">
    <property type="entry name" value="ETS_DOMAIN_2"/>
    <property type="match status" value="1"/>
</dbReference>
<organism evidence="6 7">
    <name type="scientific">Diploscapter pachys</name>
    <dbReference type="NCBI Taxonomy" id="2018661"/>
    <lineage>
        <taxon>Eukaryota</taxon>
        <taxon>Metazoa</taxon>
        <taxon>Ecdysozoa</taxon>
        <taxon>Nematoda</taxon>
        <taxon>Chromadorea</taxon>
        <taxon>Rhabditida</taxon>
        <taxon>Rhabditina</taxon>
        <taxon>Rhabditomorpha</taxon>
        <taxon>Rhabditoidea</taxon>
        <taxon>Rhabditidae</taxon>
        <taxon>Diploscapter</taxon>
    </lineage>
</organism>